<evidence type="ECO:0000313" key="4">
    <source>
        <dbReference type="Proteomes" id="UP000318582"/>
    </source>
</evidence>
<gene>
    <name evidence="3" type="ORF">PhCBS80983_g03966</name>
</gene>
<dbReference type="PANTHER" id="PTHR12832">
    <property type="entry name" value="TESTIS-SPECIFIC PROTEIN PBS13 T-COMPLEX 11"/>
    <property type="match status" value="1"/>
</dbReference>
<evidence type="ECO:0008006" key="5">
    <source>
        <dbReference type="Google" id="ProtNLM"/>
    </source>
</evidence>
<dbReference type="InterPro" id="IPR008862">
    <property type="entry name" value="Tcp11"/>
</dbReference>
<comment type="similarity">
    <text evidence="1">Belongs to the TCP11 family.</text>
</comment>
<dbReference type="PANTHER" id="PTHR12832:SF11">
    <property type="entry name" value="LD23868P"/>
    <property type="match status" value="1"/>
</dbReference>
<feature type="compositionally biased region" description="Polar residues" evidence="2">
    <location>
        <begin position="407"/>
        <end position="427"/>
    </location>
</feature>
<evidence type="ECO:0000256" key="2">
    <source>
        <dbReference type="SAM" id="MobiDB-lite"/>
    </source>
</evidence>
<accession>A0A507E2B8</accession>
<dbReference type="EMBL" id="QEAQ01000055">
    <property type="protein sequence ID" value="TPX57250.1"/>
    <property type="molecule type" value="Genomic_DNA"/>
</dbReference>
<evidence type="ECO:0000256" key="1">
    <source>
        <dbReference type="ARBA" id="ARBA00010954"/>
    </source>
</evidence>
<name>A0A507E2B8_9FUNG</name>
<dbReference type="AlphaFoldDB" id="A0A507E2B8"/>
<dbReference type="Proteomes" id="UP000318582">
    <property type="component" value="Unassembled WGS sequence"/>
</dbReference>
<keyword evidence="4" id="KW-1185">Reference proteome</keyword>
<dbReference type="Pfam" id="PF05794">
    <property type="entry name" value="Tcp11"/>
    <property type="match status" value="1"/>
</dbReference>
<evidence type="ECO:0000313" key="3">
    <source>
        <dbReference type="EMBL" id="TPX57250.1"/>
    </source>
</evidence>
<reference evidence="3 4" key="1">
    <citation type="journal article" date="2019" name="Sci. Rep.">
        <title>Comparative genomics of chytrid fungi reveal insights into the obligate biotrophic and pathogenic lifestyle of Synchytrium endobioticum.</title>
        <authorList>
            <person name="van de Vossenberg B.T.L.H."/>
            <person name="Warris S."/>
            <person name="Nguyen H.D.T."/>
            <person name="van Gent-Pelzer M.P.E."/>
            <person name="Joly D.L."/>
            <person name="van de Geest H.C."/>
            <person name="Bonants P.J.M."/>
            <person name="Smith D.S."/>
            <person name="Levesque C.A."/>
            <person name="van der Lee T.A.J."/>
        </authorList>
    </citation>
    <scope>NUCLEOTIDE SEQUENCE [LARGE SCALE GENOMIC DNA]</scope>
    <source>
        <strain evidence="3 4">CBS 809.83</strain>
    </source>
</reference>
<proteinExistence type="inferred from homology"/>
<feature type="compositionally biased region" description="Low complexity" evidence="2">
    <location>
        <begin position="428"/>
        <end position="444"/>
    </location>
</feature>
<comment type="caution">
    <text evidence="3">The sequence shown here is derived from an EMBL/GenBank/DDBJ whole genome shotgun (WGS) entry which is preliminary data.</text>
</comment>
<organism evidence="3 4">
    <name type="scientific">Powellomyces hirtus</name>
    <dbReference type="NCBI Taxonomy" id="109895"/>
    <lineage>
        <taxon>Eukaryota</taxon>
        <taxon>Fungi</taxon>
        <taxon>Fungi incertae sedis</taxon>
        <taxon>Chytridiomycota</taxon>
        <taxon>Chytridiomycota incertae sedis</taxon>
        <taxon>Chytridiomycetes</taxon>
        <taxon>Spizellomycetales</taxon>
        <taxon>Powellomycetaceae</taxon>
        <taxon>Powellomyces</taxon>
    </lineage>
</organism>
<dbReference type="GO" id="GO:0010737">
    <property type="term" value="P:protein kinase A signaling"/>
    <property type="evidence" value="ECO:0007669"/>
    <property type="project" value="TreeGrafter"/>
</dbReference>
<dbReference type="STRING" id="109895.A0A507E2B8"/>
<feature type="region of interest" description="Disordered" evidence="2">
    <location>
        <begin position="406"/>
        <end position="455"/>
    </location>
</feature>
<sequence>MERTEAGFYVVDVLSLKQPAGKPFHLEARIRGRSTVPGSSAAARHNAFIEDRVRRLRRRISHVKAVTAATRKRESADTSAKRSRITETLQLAERNRNDILERQVRACAKAVAHARHVARSQAERFASVTAARKAALDERLTITSLRRQRLLTTPRSRLLESHSSDQLHTTDSIVCIQQWWRKAKMGPAIESFEKFDVSLDKAFETPFAKLARNMQAPALIKAVARIILRLQKMAAKPSIELKNPARVFLSAYMLAAHPKELMPSMGPEEEALSGTAQAMLREFEMWVAGFSAGETYRPTQLFWEVFCGYYGAFQSWKDQDSRKIVDGMIAHFIELEKLWLSVKEQPLADVEWAPRITEHQQQLHAKLTKFGDSALQRLEIERSSLREAALAQEAVLPMDVADVPTDKLSTSPQVFPSPNKAPSSRGDSVSPSRKPASARSSSPESSREPVPAPTSDAAVPFKAAVMENADPQLAAMGFGGQMSNAQLAHELVMDPEFKLTPVQRGDFEEQVRGIAKKAFFDSVRDEFNKGNFKSHVPTFIAQIRESLLSMVAEKGKFAEDIKEVLEMSYIQQQVDKNAFDVVKCMSYITSKMLQLCAPIRDGAIRSITQSTDLADAFQRTLAILDDMKLDLANYRLQALRPHLQQQAVEYERTKFDEALNAGIVTLNKTTSWLHAAAQSLASTAAARNPENIQSIDNRVRYESAYNEALIGLVQSSTPINPETIAETLMLDAHRLFSFQNEVQAITIVAALVMLSKNAIRELRDDATACTRLKDTLFILLKDKNTNLANLSTQIIATLNSHKQPWARLTPDQEQVITNMVGKTLSYKDPVFNLLSRRIAAAVRTHLEKGVFRKETMQSAGLDSVQNELEKLSFSIARLAKHNKEVYAKHYDAILTSALQQ</sequence>
<protein>
    <recommendedName>
        <fullName evidence="5">T-complex protein 11</fullName>
    </recommendedName>
</protein>